<dbReference type="OMA" id="CRDGVHN"/>
<accession>A0A0B2W3H9</accession>
<dbReference type="STRING" id="6265.A0A0B2W3H9"/>
<dbReference type="AlphaFoldDB" id="A0A0B2W3H9"/>
<dbReference type="EMBL" id="JPKZ01000257">
    <property type="protein sequence ID" value="KHN88224.1"/>
    <property type="molecule type" value="Genomic_DNA"/>
</dbReference>
<evidence type="ECO:0000313" key="2">
    <source>
        <dbReference type="Proteomes" id="UP000031036"/>
    </source>
</evidence>
<sequence length="197" mass="22570">MFTVESTKDNLPVIISELIVLTYDDKFKPSCSRNRANVVLPGYALLLKGQLSVPKRFSLKNNTFVKLSVRKRGGSLYCDHGKSTVWFFPNRYCAIDLCNFIGDELCEVIEKVGNHTVNEIVDKTNFNPKLKLPDPPCLVIFCLTDLFGGEWEFDVFVEYKGNTVLRFRLPAREKYLQVSAETTEYDDDNDCDDEDDE</sequence>
<dbReference type="Proteomes" id="UP000031036">
    <property type="component" value="Unassembled WGS sequence"/>
</dbReference>
<comment type="caution">
    <text evidence="1">The sequence shown here is derived from an EMBL/GenBank/DDBJ whole genome shotgun (WGS) entry which is preliminary data.</text>
</comment>
<evidence type="ECO:0000313" key="1">
    <source>
        <dbReference type="EMBL" id="KHN88224.1"/>
    </source>
</evidence>
<dbReference type="OrthoDB" id="5815293at2759"/>
<protein>
    <submittedName>
        <fullName evidence="1">Uncharacterized protein</fullName>
    </submittedName>
</protein>
<gene>
    <name evidence="1" type="ORF">Tcan_09426</name>
</gene>
<name>A0A0B2W3H9_TOXCA</name>
<proteinExistence type="predicted"/>
<keyword evidence="2" id="KW-1185">Reference proteome</keyword>
<organism evidence="1 2">
    <name type="scientific">Toxocara canis</name>
    <name type="common">Canine roundworm</name>
    <dbReference type="NCBI Taxonomy" id="6265"/>
    <lineage>
        <taxon>Eukaryota</taxon>
        <taxon>Metazoa</taxon>
        <taxon>Ecdysozoa</taxon>
        <taxon>Nematoda</taxon>
        <taxon>Chromadorea</taxon>
        <taxon>Rhabditida</taxon>
        <taxon>Spirurina</taxon>
        <taxon>Ascaridomorpha</taxon>
        <taxon>Ascaridoidea</taxon>
        <taxon>Toxocaridae</taxon>
        <taxon>Toxocara</taxon>
    </lineage>
</organism>
<reference evidence="1 2" key="1">
    <citation type="submission" date="2014-11" db="EMBL/GenBank/DDBJ databases">
        <title>Genetic blueprint of the zoonotic pathogen Toxocara canis.</title>
        <authorList>
            <person name="Zhu X.-Q."/>
            <person name="Korhonen P.K."/>
            <person name="Cai H."/>
            <person name="Young N.D."/>
            <person name="Nejsum P."/>
            <person name="von Samson-Himmelstjerna G."/>
            <person name="Boag P.R."/>
            <person name="Tan P."/>
            <person name="Li Q."/>
            <person name="Min J."/>
            <person name="Yang Y."/>
            <person name="Wang X."/>
            <person name="Fang X."/>
            <person name="Hall R.S."/>
            <person name="Hofmann A."/>
            <person name="Sternberg P.W."/>
            <person name="Jex A.R."/>
            <person name="Gasser R.B."/>
        </authorList>
    </citation>
    <scope>NUCLEOTIDE SEQUENCE [LARGE SCALE GENOMIC DNA]</scope>
    <source>
        <strain evidence="1">PN_DK_2014</strain>
    </source>
</reference>